<accession>A0AA91YY58</accession>
<evidence type="ECO:0000313" key="2">
    <source>
        <dbReference type="EMBL" id="OXL45284.1"/>
    </source>
</evidence>
<dbReference type="EMBL" id="NMPZ01000001">
    <property type="protein sequence ID" value="OXL45284.1"/>
    <property type="molecule type" value="Genomic_DNA"/>
</dbReference>
<comment type="caution">
    <text evidence="2">The sequence shown here is derived from an EMBL/GenBank/DDBJ whole genome shotgun (WGS) entry which is preliminary data.</text>
</comment>
<evidence type="ECO:0000313" key="3">
    <source>
        <dbReference type="Proteomes" id="UP000215155"/>
    </source>
</evidence>
<reference evidence="2 3" key="1">
    <citation type="submission" date="2017-07" db="EMBL/GenBank/DDBJ databases">
        <title>Draft genome sequence of Prevotella copri isolated from the gut of healthy adult Indian.</title>
        <authorList>
            <person name="Das B."/>
            <person name="Bag S."/>
            <person name="Ghosh T.S."/>
        </authorList>
    </citation>
    <scope>NUCLEOTIDE SEQUENCE [LARGE SCALE GENOMIC DNA]</scope>
    <source>
        <strain evidence="2 3">Indica</strain>
    </source>
</reference>
<proteinExistence type="predicted"/>
<evidence type="ECO:0000256" key="1">
    <source>
        <dbReference type="SAM" id="MobiDB-lite"/>
    </source>
</evidence>
<sequence length="78" mass="9158">MVQTSETIRKDNPQKALQEEDEVTARAKAAFAEIRAMAERGEFPEMTLDEINEEIREVRRLRKERNHLFVFLRSIPTA</sequence>
<name>A0AA91YY58_9BACT</name>
<dbReference type="RefSeq" id="WP_089542556.1">
    <property type="nucleotide sequence ID" value="NZ_NMPZ01000001.1"/>
</dbReference>
<dbReference type="AlphaFoldDB" id="A0AA91YY58"/>
<feature type="region of interest" description="Disordered" evidence="1">
    <location>
        <begin position="1"/>
        <end position="22"/>
    </location>
</feature>
<organism evidence="2 3">
    <name type="scientific">Segatella copri</name>
    <dbReference type="NCBI Taxonomy" id="165179"/>
    <lineage>
        <taxon>Bacteria</taxon>
        <taxon>Pseudomonadati</taxon>
        <taxon>Bacteroidota</taxon>
        <taxon>Bacteroidia</taxon>
        <taxon>Bacteroidales</taxon>
        <taxon>Prevotellaceae</taxon>
        <taxon>Segatella</taxon>
    </lineage>
</organism>
<protein>
    <submittedName>
        <fullName evidence="2">Uncharacterized protein</fullName>
    </submittedName>
</protein>
<dbReference type="Proteomes" id="UP000215155">
    <property type="component" value="Unassembled WGS sequence"/>
</dbReference>
<gene>
    <name evidence="2" type="ORF">CFT61_00575</name>
</gene>